<dbReference type="Gene3D" id="1.10.510.10">
    <property type="entry name" value="Transferase(Phosphotransferase) domain 1"/>
    <property type="match status" value="1"/>
</dbReference>
<dbReference type="PANTHER" id="PTHR44329">
    <property type="entry name" value="SERINE/THREONINE-PROTEIN KINASE TNNI3K-RELATED"/>
    <property type="match status" value="1"/>
</dbReference>
<dbReference type="HOGENOM" id="CLU_000288_7_18_1"/>
<dbReference type="PROSITE" id="PS50011">
    <property type="entry name" value="PROTEIN_KINASE_DOM"/>
    <property type="match status" value="1"/>
</dbReference>
<gene>
    <name evidence="2" type="ORF">HYDPIDRAFT_32287</name>
</gene>
<dbReference type="EMBL" id="KN839872">
    <property type="protein sequence ID" value="KIJ60487.1"/>
    <property type="molecule type" value="Genomic_DNA"/>
</dbReference>
<dbReference type="GO" id="GO:0004674">
    <property type="term" value="F:protein serine/threonine kinase activity"/>
    <property type="evidence" value="ECO:0007669"/>
    <property type="project" value="TreeGrafter"/>
</dbReference>
<reference evidence="2 3" key="1">
    <citation type="submission" date="2014-04" db="EMBL/GenBank/DDBJ databases">
        <title>Evolutionary Origins and Diversification of the Mycorrhizal Mutualists.</title>
        <authorList>
            <consortium name="DOE Joint Genome Institute"/>
            <consortium name="Mycorrhizal Genomics Consortium"/>
            <person name="Kohler A."/>
            <person name="Kuo A."/>
            <person name="Nagy L.G."/>
            <person name="Floudas D."/>
            <person name="Copeland A."/>
            <person name="Barry K.W."/>
            <person name="Cichocki N."/>
            <person name="Veneault-Fourrey C."/>
            <person name="LaButti K."/>
            <person name="Lindquist E.A."/>
            <person name="Lipzen A."/>
            <person name="Lundell T."/>
            <person name="Morin E."/>
            <person name="Murat C."/>
            <person name="Riley R."/>
            <person name="Ohm R."/>
            <person name="Sun H."/>
            <person name="Tunlid A."/>
            <person name="Henrissat B."/>
            <person name="Grigoriev I.V."/>
            <person name="Hibbett D.S."/>
            <person name="Martin F."/>
        </authorList>
    </citation>
    <scope>NUCLEOTIDE SEQUENCE [LARGE SCALE GENOMIC DNA]</scope>
    <source>
        <strain evidence="2 3">MD-312</strain>
    </source>
</reference>
<name>A0A0C9WB12_9AGAM</name>
<dbReference type="InterPro" id="IPR001245">
    <property type="entry name" value="Ser-Thr/Tyr_kinase_cat_dom"/>
</dbReference>
<sequence length="242" mass="26974">MAEALVTFTGASTSALQAQRRFEQGYCVVFNFIQNAFIQVAVKAPRFILELDDAGTGARWEDGNGASSKKLRRELGIWRRLDHPNIVPFLGIAYGFGRAGTMSLVSLWMPNGTLQRFLREHHGVLSESRRLQLLVDVASGLEYLIHGDLTSNNILVDENHQARLVDFGLATVLGETTNGLDYLHRSTHNPGAIRWAAPELMNVSHERTTKSDMYSFGNIALYVRRNTRHSFGSGLGLMVSKR</sequence>
<dbReference type="SUPFAM" id="SSF56112">
    <property type="entry name" value="Protein kinase-like (PK-like)"/>
    <property type="match status" value="1"/>
</dbReference>
<evidence type="ECO:0000313" key="3">
    <source>
        <dbReference type="Proteomes" id="UP000053820"/>
    </source>
</evidence>
<dbReference type="InterPro" id="IPR008266">
    <property type="entry name" value="Tyr_kinase_AS"/>
</dbReference>
<dbReference type="InterPro" id="IPR011009">
    <property type="entry name" value="Kinase-like_dom_sf"/>
</dbReference>
<evidence type="ECO:0000259" key="1">
    <source>
        <dbReference type="PROSITE" id="PS50011"/>
    </source>
</evidence>
<dbReference type="InterPro" id="IPR051681">
    <property type="entry name" value="Ser/Thr_Kinases-Pseudokinases"/>
</dbReference>
<organism evidence="2 3">
    <name type="scientific">Hydnomerulius pinastri MD-312</name>
    <dbReference type="NCBI Taxonomy" id="994086"/>
    <lineage>
        <taxon>Eukaryota</taxon>
        <taxon>Fungi</taxon>
        <taxon>Dikarya</taxon>
        <taxon>Basidiomycota</taxon>
        <taxon>Agaricomycotina</taxon>
        <taxon>Agaricomycetes</taxon>
        <taxon>Agaricomycetidae</taxon>
        <taxon>Boletales</taxon>
        <taxon>Boletales incertae sedis</taxon>
        <taxon>Leucogyrophana</taxon>
    </lineage>
</organism>
<dbReference type="Proteomes" id="UP000053820">
    <property type="component" value="Unassembled WGS sequence"/>
</dbReference>
<dbReference type="GO" id="GO:0005524">
    <property type="term" value="F:ATP binding"/>
    <property type="evidence" value="ECO:0007669"/>
    <property type="project" value="InterPro"/>
</dbReference>
<dbReference type="AlphaFoldDB" id="A0A0C9WB12"/>
<feature type="domain" description="Protein kinase" evidence="1">
    <location>
        <begin position="1"/>
        <end position="242"/>
    </location>
</feature>
<protein>
    <recommendedName>
        <fullName evidence="1">Protein kinase domain-containing protein</fullName>
    </recommendedName>
</protein>
<proteinExistence type="predicted"/>
<evidence type="ECO:0000313" key="2">
    <source>
        <dbReference type="EMBL" id="KIJ60487.1"/>
    </source>
</evidence>
<dbReference type="PROSITE" id="PS00109">
    <property type="entry name" value="PROTEIN_KINASE_TYR"/>
    <property type="match status" value="1"/>
</dbReference>
<keyword evidence="3" id="KW-1185">Reference proteome</keyword>
<dbReference type="OrthoDB" id="5809314at2759"/>
<accession>A0A0C9WB12</accession>
<dbReference type="Pfam" id="PF07714">
    <property type="entry name" value="PK_Tyr_Ser-Thr"/>
    <property type="match status" value="1"/>
</dbReference>
<dbReference type="InterPro" id="IPR000719">
    <property type="entry name" value="Prot_kinase_dom"/>
</dbReference>